<feature type="domain" description="C3H1-type" evidence="7">
    <location>
        <begin position="322"/>
        <end position="350"/>
    </location>
</feature>
<feature type="domain" description="C3H1-type" evidence="7">
    <location>
        <begin position="360"/>
        <end position="388"/>
    </location>
</feature>
<feature type="region of interest" description="Disordered" evidence="6">
    <location>
        <begin position="392"/>
        <end position="414"/>
    </location>
</feature>
<dbReference type="GO" id="GO:0003729">
    <property type="term" value="F:mRNA binding"/>
    <property type="evidence" value="ECO:0007669"/>
    <property type="project" value="InterPro"/>
</dbReference>
<dbReference type="Proteomes" id="UP000247498">
    <property type="component" value="Unassembled WGS sequence"/>
</dbReference>
<feature type="compositionally biased region" description="Low complexity" evidence="6">
    <location>
        <begin position="836"/>
        <end position="846"/>
    </location>
</feature>
<name>A0A2V0PQQ9_9CHLO</name>
<dbReference type="Gene3D" id="4.10.1000.10">
    <property type="entry name" value="Zinc finger, CCCH-type"/>
    <property type="match status" value="2"/>
</dbReference>
<feature type="region of interest" description="Disordered" evidence="6">
    <location>
        <begin position="834"/>
        <end position="878"/>
    </location>
</feature>
<evidence type="ECO:0000313" key="9">
    <source>
        <dbReference type="Proteomes" id="UP000247498"/>
    </source>
</evidence>
<dbReference type="PANTHER" id="PTHR12547:SF18">
    <property type="entry name" value="PROTEIN TIS11"/>
    <property type="match status" value="1"/>
</dbReference>
<dbReference type="FunFam" id="4.10.1000.10:FF:000001">
    <property type="entry name" value="zinc finger CCCH domain-containing protein 15-like"/>
    <property type="match status" value="1"/>
</dbReference>
<dbReference type="InParanoid" id="A0A2V0PQQ9"/>
<protein>
    <recommendedName>
        <fullName evidence="7">C3H1-type domain-containing protein</fullName>
    </recommendedName>
</protein>
<evidence type="ECO:0000313" key="8">
    <source>
        <dbReference type="EMBL" id="GBF99847.1"/>
    </source>
</evidence>
<sequence>MAVACSAPHALQEPLSVIRHRRGPSHALHEHLFAMAAENPQATEEYGLHSAARGAGTPPPAALGPAAGAADRTAAWASASPPPADAQPCAAPAPAPAPAPPPSAPSPGPPPAADAPPPAARSPPPRFAQQQSSMTALDELTASFARLYGAGAGGGAAGSSGGGDGAAAAASGAPLLLQHQRAASSPGALRASATPFAFEAASGAFASAASAQHFGAHAGPGGESPAGSLWSPAAQQARPLESPHSAHHHRHHGGQHHQHHHHQGDAMHEQQAFSQATAAAAAAAAAAASSRRDAGAGPGLLSPQRSGSGPGHDPYCKPNNHLYKTELCKNWSALGTCRYGVKCQFAHGTLELRPATRPPRAKSDLCRTFAVTGTCAYGPRCRFQHADGAAPAGAAASPGGAGAPSPSGAGHGGLGGGGGAAAAAAAQQRLLAMYGGGPGGLQFHAGAGAGDAAAAFELGGLHGGFSYPGLGDVAMMGGGSPIAPGGPGALLGPAGDLLSPLGGFSPSAAAGSFASPGGGGGGGGGGAGLPPSLLGALGGGASGTAAAAAAVAATLGLSPADVAALLGGTGSGALPSMGQQQQQAASSPFLASAASAHQLHFSDLHGSSSPAPAPHAYSLPAAGLPSPAGLAAGAGGFLDASPGAQQALVGLASGGSLSAAGSTWPSALASPAAAAALGGRAGSSYGSLSAPLFGAAGSLRGPLSSGGPCWDAGASLVGSPSNPLGAVGSPPPSLRRQAEGVGNGGGGGVTTSEGLFLPGLQSLGYAPTAPSPGSEQLRAPPQASPWADAPPAASAAGLSPLGQLFPGAAGGAGRAGSPGGAPPNPLIHELLQALSQQQQQQQQQHQHQQHHHQQGGAASEWRGAGGDGGGPRAQLGPE</sequence>
<dbReference type="PANTHER" id="PTHR12547">
    <property type="entry name" value="CCCH ZINC FINGER/TIS11-RELATED"/>
    <property type="match status" value="1"/>
</dbReference>
<feature type="region of interest" description="Disordered" evidence="6">
    <location>
        <begin position="215"/>
        <end position="313"/>
    </location>
</feature>
<keyword evidence="1 5" id="KW-0479">Metal-binding</keyword>
<feature type="zinc finger region" description="C3H1-type" evidence="5">
    <location>
        <begin position="322"/>
        <end position="350"/>
    </location>
</feature>
<dbReference type="STRING" id="307507.A0A2V0PQQ9"/>
<feature type="compositionally biased region" description="Low complexity" evidence="6">
    <location>
        <begin position="63"/>
        <end position="79"/>
    </location>
</feature>
<proteinExistence type="predicted"/>
<dbReference type="SUPFAM" id="SSF90229">
    <property type="entry name" value="CCCH zinc finger"/>
    <property type="match status" value="2"/>
</dbReference>
<reference evidence="8 9" key="1">
    <citation type="journal article" date="2018" name="Sci. Rep.">
        <title>Raphidocelis subcapitata (=Pseudokirchneriella subcapitata) provides an insight into genome evolution and environmental adaptations in the Sphaeropleales.</title>
        <authorList>
            <person name="Suzuki S."/>
            <person name="Yamaguchi H."/>
            <person name="Nakajima N."/>
            <person name="Kawachi M."/>
        </authorList>
    </citation>
    <scope>NUCLEOTIDE SEQUENCE [LARGE SCALE GENOMIC DNA]</scope>
    <source>
        <strain evidence="8 9">NIES-35</strain>
    </source>
</reference>
<dbReference type="SMART" id="SM00356">
    <property type="entry name" value="ZnF_C3H1"/>
    <property type="match status" value="2"/>
</dbReference>
<evidence type="ECO:0000256" key="4">
    <source>
        <dbReference type="ARBA" id="ARBA00022833"/>
    </source>
</evidence>
<dbReference type="InterPro" id="IPR036855">
    <property type="entry name" value="Znf_CCCH_sf"/>
</dbReference>
<feature type="region of interest" description="Disordered" evidence="6">
    <location>
        <begin position="48"/>
        <end position="133"/>
    </location>
</feature>
<dbReference type="OrthoDB" id="410307at2759"/>
<gene>
    <name evidence="8" type="ORF">Rsub_12547</name>
</gene>
<feature type="compositionally biased region" description="Gly residues" evidence="6">
    <location>
        <begin position="808"/>
        <end position="819"/>
    </location>
</feature>
<evidence type="ECO:0000256" key="2">
    <source>
        <dbReference type="ARBA" id="ARBA00022737"/>
    </source>
</evidence>
<feature type="zinc finger region" description="C3H1-type" evidence="5">
    <location>
        <begin position="360"/>
        <end position="388"/>
    </location>
</feature>
<dbReference type="InterPro" id="IPR045877">
    <property type="entry name" value="ZFP36-like"/>
</dbReference>
<feature type="region of interest" description="Disordered" evidence="6">
    <location>
        <begin position="807"/>
        <end position="826"/>
    </location>
</feature>
<accession>A0A2V0PQQ9</accession>
<evidence type="ECO:0000256" key="1">
    <source>
        <dbReference type="ARBA" id="ARBA00022723"/>
    </source>
</evidence>
<dbReference type="EMBL" id="BDRX01000176">
    <property type="protein sequence ID" value="GBF99847.1"/>
    <property type="molecule type" value="Genomic_DNA"/>
</dbReference>
<feature type="compositionally biased region" description="Pro residues" evidence="6">
    <location>
        <begin position="80"/>
        <end position="126"/>
    </location>
</feature>
<feature type="region of interest" description="Disordered" evidence="6">
    <location>
        <begin position="721"/>
        <end position="800"/>
    </location>
</feature>
<keyword evidence="4 5" id="KW-0862">Zinc</keyword>
<dbReference type="PROSITE" id="PS50103">
    <property type="entry name" value="ZF_C3H1"/>
    <property type="match status" value="2"/>
</dbReference>
<feature type="compositionally biased region" description="Low complexity" evidence="6">
    <location>
        <begin position="779"/>
        <end position="800"/>
    </location>
</feature>
<dbReference type="InterPro" id="IPR000571">
    <property type="entry name" value="Znf_CCCH"/>
</dbReference>
<feature type="compositionally biased region" description="Low complexity" evidence="6">
    <location>
        <begin position="392"/>
        <end position="408"/>
    </location>
</feature>
<evidence type="ECO:0000259" key="7">
    <source>
        <dbReference type="PROSITE" id="PS50103"/>
    </source>
</evidence>
<organism evidence="8 9">
    <name type="scientific">Raphidocelis subcapitata</name>
    <dbReference type="NCBI Taxonomy" id="307507"/>
    <lineage>
        <taxon>Eukaryota</taxon>
        <taxon>Viridiplantae</taxon>
        <taxon>Chlorophyta</taxon>
        <taxon>core chlorophytes</taxon>
        <taxon>Chlorophyceae</taxon>
        <taxon>CS clade</taxon>
        <taxon>Sphaeropleales</taxon>
        <taxon>Selenastraceae</taxon>
        <taxon>Raphidocelis</taxon>
    </lineage>
</organism>
<dbReference type="GO" id="GO:0008270">
    <property type="term" value="F:zinc ion binding"/>
    <property type="evidence" value="ECO:0007669"/>
    <property type="project" value="UniProtKB-KW"/>
</dbReference>
<feature type="compositionally biased region" description="Basic residues" evidence="6">
    <location>
        <begin position="245"/>
        <end position="262"/>
    </location>
</feature>
<keyword evidence="3 5" id="KW-0863">Zinc-finger</keyword>
<evidence type="ECO:0000256" key="6">
    <source>
        <dbReference type="SAM" id="MobiDB-lite"/>
    </source>
</evidence>
<dbReference type="AlphaFoldDB" id="A0A2V0PQQ9"/>
<dbReference type="Pfam" id="PF00642">
    <property type="entry name" value="zf-CCCH"/>
    <property type="match status" value="2"/>
</dbReference>
<feature type="compositionally biased region" description="Low complexity" evidence="6">
    <location>
        <begin position="270"/>
        <end position="289"/>
    </location>
</feature>
<keyword evidence="2" id="KW-0677">Repeat</keyword>
<evidence type="ECO:0000256" key="5">
    <source>
        <dbReference type="PROSITE-ProRule" id="PRU00723"/>
    </source>
</evidence>
<evidence type="ECO:0000256" key="3">
    <source>
        <dbReference type="ARBA" id="ARBA00022771"/>
    </source>
</evidence>
<comment type="caution">
    <text evidence="8">The sequence shown here is derived from an EMBL/GenBank/DDBJ whole genome shotgun (WGS) entry which is preliminary data.</text>
</comment>
<keyword evidence="9" id="KW-1185">Reference proteome</keyword>